<dbReference type="PANTHER" id="PTHR12363">
    <property type="entry name" value="TRANSPORTIN 3 AND IMPORTIN 13"/>
    <property type="match status" value="1"/>
</dbReference>
<proteinExistence type="inferred from homology"/>
<dbReference type="InterPro" id="IPR001494">
    <property type="entry name" value="Importin-beta_N"/>
</dbReference>
<dbReference type="InterPro" id="IPR011989">
    <property type="entry name" value="ARM-like"/>
</dbReference>
<evidence type="ECO:0000256" key="3">
    <source>
        <dbReference type="ARBA" id="ARBA00022448"/>
    </source>
</evidence>
<gene>
    <name evidence="6" type="ORF">BdWA1_003211</name>
</gene>
<dbReference type="AlphaFoldDB" id="A0AAD9UN75"/>
<dbReference type="PANTHER" id="PTHR12363:SF33">
    <property type="entry name" value="IMPORTIN-13"/>
    <property type="match status" value="1"/>
</dbReference>
<dbReference type="GO" id="GO:0005737">
    <property type="term" value="C:cytoplasm"/>
    <property type="evidence" value="ECO:0007669"/>
    <property type="project" value="TreeGrafter"/>
</dbReference>
<dbReference type="GO" id="GO:0005634">
    <property type="term" value="C:nucleus"/>
    <property type="evidence" value="ECO:0007669"/>
    <property type="project" value="UniProtKB-SubCell"/>
</dbReference>
<dbReference type="GO" id="GO:0031267">
    <property type="term" value="F:small GTPase binding"/>
    <property type="evidence" value="ECO:0007669"/>
    <property type="project" value="InterPro"/>
</dbReference>
<evidence type="ECO:0000259" key="5">
    <source>
        <dbReference type="Pfam" id="PF03810"/>
    </source>
</evidence>
<reference evidence="6" key="1">
    <citation type="journal article" date="2023" name="Nat. Microbiol.">
        <title>Babesia duncani multi-omics identifies virulence factors and drug targets.</title>
        <authorList>
            <person name="Singh P."/>
            <person name="Lonardi S."/>
            <person name="Liang Q."/>
            <person name="Vydyam P."/>
            <person name="Khabirova E."/>
            <person name="Fang T."/>
            <person name="Gihaz S."/>
            <person name="Thekkiniath J."/>
            <person name="Munshi M."/>
            <person name="Abel S."/>
            <person name="Ciampossin L."/>
            <person name="Batugedara G."/>
            <person name="Gupta M."/>
            <person name="Lu X.M."/>
            <person name="Lenz T."/>
            <person name="Chakravarty S."/>
            <person name="Cornillot E."/>
            <person name="Hu Y."/>
            <person name="Ma W."/>
            <person name="Gonzalez L.M."/>
            <person name="Sanchez S."/>
            <person name="Estrada K."/>
            <person name="Sanchez-Flores A."/>
            <person name="Montero E."/>
            <person name="Harb O.S."/>
            <person name="Le Roch K.G."/>
            <person name="Mamoun C.B."/>
        </authorList>
    </citation>
    <scope>NUCLEOTIDE SEQUENCE</scope>
    <source>
        <strain evidence="6">WA1</strain>
    </source>
</reference>
<evidence type="ECO:0000313" key="6">
    <source>
        <dbReference type="EMBL" id="KAK2195535.1"/>
    </source>
</evidence>
<feature type="domain" description="Importin N-terminal" evidence="5">
    <location>
        <begin position="272"/>
        <end position="336"/>
    </location>
</feature>
<comment type="similarity">
    <text evidence="2">Belongs to the importin beta family.</text>
</comment>
<protein>
    <submittedName>
        <fullName evidence="6">Bifunctional Armadillo-like helical/Armadillo-type fold</fullName>
    </submittedName>
</protein>
<dbReference type="RefSeq" id="XP_067802378.1">
    <property type="nucleotide sequence ID" value="XM_067948227.1"/>
</dbReference>
<evidence type="ECO:0000313" key="7">
    <source>
        <dbReference type="Proteomes" id="UP001214638"/>
    </source>
</evidence>
<evidence type="ECO:0000256" key="2">
    <source>
        <dbReference type="ARBA" id="ARBA00007991"/>
    </source>
</evidence>
<dbReference type="EMBL" id="JALLKP010000004">
    <property type="protein sequence ID" value="KAK2195535.1"/>
    <property type="molecule type" value="Genomic_DNA"/>
</dbReference>
<name>A0AAD9UN75_9APIC</name>
<keyword evidence="4" id="KW-0539">Nucleus</keyword>
<organism evidence="6 7">
    <name type="scientific">Babesia duncani</name>
    <dbReference type="NCBI Taxonomy" id="323732"/>
    <lineage>
        <taxon>Eukaryota</taxon>
        <taxon>Sar</taxon>
        <taxon>Alveolata</taxon>
        <taxon>Apicomplexa</taxon>
        <taxon>Aconoidasida</taxon>
        <taxon>Piroplasmida</taxon>
        <taxon>Babesiidae</taxon>
        <taxon>Babesia</taxon>
    </lineage>
</organism>
<dbReference type="KEGG" id="bdw:94337508"/>
<dbReference type="GO" id="GO:0006606">
    <property type="term" value="P:protein import into nucleus"/>
    <property type="evidence" value="ECO:0007669"/>
    <property type="project" value="TreeGrafter"/>
</dbReference>
<sequence>MDTEFIIKLQHIENLPTNDKNETLVAFTGFIKNMSTLPKSNTDYTKDGYVMGIKTHGAKIKDGELIGQSLDQIVMLPNGLESNMYDVVCNLRMLVMASLGDALYLRSNKREVIVLISDTFDGAIPYMQWLLLKECFIIVYLPQTKNDINDNEEQYMSHGLFRHGTFKARAKQVIIRHFSEFSKISDDVLSLTMRMGVSGIVILPNAVTAFETEQAVIHRTTLLAAGIGCRIVWHEPLEQLDPCECESLCKMIVLEHINALLSSTDTEARRNANNFLMQWQQTVDAWSQSHVILHGNFPMEAKLIAAQTMRIKVMYDFYQLPPDQMSQLCESILSYLRDESLP</sequence>
<evidence type="ECO:0000256" key="1">
    <source>
        <dbReference type="ARBA" id="ARBA00004123"/>
    </source>
</evidence>
<keyword evidence="3" id="KW-0813">Transport</keyword>
<comment type="caution">
    <text evidence="6">The sequence shown here is derived from an EMBL/GenBank/DDBJ whole genome shotgun (WGS) entry which is preliminary data.</text>
</comment>
<dbReference type="Gene3D" id="1.25.10.10">
    <property type="entry name" value="Leucine-rich Repeat Variant"/>
    <property type="match status" value="1"/>
</dbReference>
<dbReference type="SUPFAM" id="SSF48371">
    <property type="entry name" value="ARM repeat"/>
    <property type="match status" value="1"/>
</dbReference>
<comment type="subcellular location">
    <subcellularLocation>
        <location evidence="1">Nucleus</location>
    </subcellularLocation>
</comment>
<dbReference type="Pfam" id="PF03810">
    <property type="entry name" value="IBN_N"/>
    <property type="match status" value="1"/>
</dbReference>
<evidence type="ECO:0000256" key="4">
    <source>
        <dbReference type="ARBA" id="ARBA00023242"/>
    </source>
</evidence>
<accession>A0AAD9UN75</accession>
<dbReference type="InterPro" id="IPR051345">
    <property type="entry name" value="Importin_beta-like_NTR"/>
</dbReference>
<dbReference type="Proteomes" id="UP001214638">
    <property type="component" value="Unassembled WGS sequence"/>
</dbReference>
<dbReference type="GeneID" id="94337508"/>
<keyword evidence="7" id="KW-1185">Reference proteome</keyword>
<dbReference type="InterPro" id="IPR016024">
    <property type="entry name" value="ARM-type_fold"/>
</dbReference>